<feature type="region of interest" description="Disordered" evidence="1">
    <location>
        <begin position="423"/>
        <end position="444"/>
    </location>
</feature>
<dbReference type="AlphaFoldDB" id="A0AAN7SUW3"/>
<gene>
    <name evidence="2" type="ORF">LTR05_007349</name>
</gene>
<proteinExistence type="predicted"/>
<dbReference type="SUPFAM" id="SSF52047">
    <property type="entry name" value="RNI-like"/>
    <property type="match status" value="1"/>
</dbReference>
<dbReference type="Gene3D" id="3.80.10.10">
    <property type="entry name" value="Ribonuclease Inhibitor"/>
    <property type="match status" value="1"/>
</dbReference>
<comment type="caution">
    <text evidence="2">The sequence shown here is derived from an EMBL/GenBank/DDBJ whole genome shotgun (WGS) entry which is preliminary data.</text>
</comment>
<evidence type="ECO:0000313" key="3">
    <source>
        <dbReference type="Proteomes" id="UP001309876"/>
    </source>
</evidence>
<keyword evidence="3" id="KW-1185">Reference proteome</keyword>
<sequence>MEDIPPSYDDINVNVLDLLPPYLSTATLVNLCLVSKTYYATFIPHLWGSPASHFVQVANETARTTNGLNFANLQVTGSHNDLVYVALTRFKRILRRARVSTRMLCHTLHLPPALSEIYGGPNSTWLREVLDWLPGLQSLCVSGLPFFDHDSLVAVDQSRKSVVPPGLNDEDFRQYPVKLLLAAKEPNVTWVGLSLLLPHLPGLVYLDLSYTSPARNINVLRSLAALTHLQVLKLRGVGLRDNELEVLANVLGLRVRLLDIADNQLSDMAVRSLLQACVRLPSTISTNGSMPNDQYSRRHLESWPVGLPPPPDSLSLDTIRTVELDEALLNQLTNPLTGRLAFEDIPHGGITHLFISGNPGVTIESIRGILDLGRLHVLDAGDIAALTPVDLHVLAARQRSGGPRETLRAKSTHSKNIKDVLNRHRSRPSSMHGSEAGASLQDPDNMDDDLLKMPGAEKLIPVLQDKASKNLTHLRIDHAVVTAAIDPVHELKEKDKAVEHRAELPGELSRAAELDAVNREVFEVAGSRSHATEMSSETATFEMDATLSTPRVELPGDIIHFALSPPVGDAPETDIGEVISPVRGEGAMAPEVVDEPDTARKVEDDSEEVVLNATGSGLQRRTTSATNSTMSTMQSDSSQRLQSEETAVERPAPLTIRKKPDTQLTDAETVRRRSQSMSVLYTEMDKLTKLRPKRPATKLHPSFLPHLRTLVLTNLPSQVPASEPTVIESLQAYIAACAVEERLAALRAHTNYSLPPGRARQNAERQHKQTLFALQTIVLEINPVVDAGNQRGWKHTRQRLNISKSSTGDADSEALWSAADNDFSFFGEEGEESAECGVYDQEPDKYYPTTIPFDDKIVVTHSDEPGASNNHYVPHSPRIVSPQITHFGSPGGRQDRSNPLGRNDTVFRSPRNLPLGRNRRISNDMHQGAHSPTAPETRFPLRSTLGTPHFEMPGTIPPQRPLPPASNPGSNVAVRPSQATMLDVVAELAKWRRERKAVYDAEMQKHRQHRLSSPQSAASGKLVETKIYVEGHWPGEIKVIRNPAKTASKGKMERQGNVDIYGNYFEGGYLYP</sequence>
<protein>
    <submittedName>
        <fullName evidence="2">Uncharacterized protein</fullName>
    </submittedName>
</protein>
<evidence type="ECO:0000313" key="2">
    <source>
        <dbReference type="EMBL" id="KAK5082206.1"/>
    </source>
</evidence>
<feature type="region of interest" description="Disordered" evidence="1">
    <location>
        <begin position="615"/>
        <end position="652"/>
    </location>
</feature>
<organism evidence="2 3">
    <name type="scientific">Lithohypha guttulata</name>
    <dbReference type="NCBI Taxonomy" id="1690604"/>
    <lineage>
        <taxon>Eukaryota</taxon>
        <taxon>Fungi</taxon>
        <taxon>Dikarya</taxon>
        <taxon>Ascomycota</taxon>
        <taxon>Pezizomycotina</taxon>
        <taxon>Eurotiomycetes</taxon>
        <taxon>Chaetothyriomycetidae</taxon>
        <taxon>Chaetothyriales</taxon>
        <taxon>Trichomeriaceae</taxon>
        <taxon>Lithohypha</taxon>
    </lineage>
</organism>
<accession>A0AAN7SUW3</accession>
<reference evidence="2 3" key="1">
    <citation type="submission" date="2023-08" db="EMBL/GenBank/DDBJ databases">
        <title>Black Yeasts Isolated from many extreme environments.</title>
        <authorList>
            <person name="Coleine C."/>
            <person name="Stajich J.E."/>
            <person name="Selbmann L."/>
        </authorList>
    </citation>
    <scope>NUCLEOTIDE SEQUENCE [LARGE SCALE GENOMIC DNA]</scope>
    <source>
        <strain evidence="2 3">CCFEE 5910</strain>
    </source>
</reference>
<evidence type="ECO:0000256" key="1">
    <source>
        <dbReference type="SAM" id="MobiDB-lite"/>
    </source>
</evidence>
<name>A0AAN7SUW3_9EURO</name>
<dbReference type="Proteomes" id="UP001309876">
    <property type="component" value="Unassembled WGS sequence"/>
</dbReference>
<feature type="region of interest" description="Disordered" evidence="1">
    <location>
        <begin position="883"/>
        <end position="939"/>
    </location>
</feature>
<dbReference type="InterPro" id="IPR032675">
    <property type="entry name" value="LRR_dom_sf"/>
</dbReference>
<feature type="compositionally biased region" description="Low complexity" evidence="1">
    <location>
        <begin position="622"/>
        <end position="639"/>
    </location>
</feature>
<dbReference type="EMBL" id="JAVRRJ010000008">
    <property type="protein sequence ID" value="KAK5082206.1"/>
    <property type="molecule type" value="Genomic_DNA"/>
</dbReference>